<comment type="caution">
    <text evidence="1">The sequence shown here is derived from an EMBL/GenBank/DDBJ whole genome shotgun (WGS) entry which is preliminary data.</text>
</comment>
<organism evidence="1 2">
    <name type="scientific">Liparis tanakae</name>
    <name type="common">Tanaka's snailfish</name>
    <dbReference type="NCBI Taxonomy" id="230148"/>
    <lineage>
        <taxon>Eukaryota</taxon>
        <taxon>Metazoa</taxon>
        <taxon>Chordata</taxon>
        <taxon>Craniata</taxon>
        <taxon>Vertebrata</taxon>
        <taxon>Euteleostomi</taxon>
        <taxon>Actinopterygii</taxon>
        <taxon>Neopterygii</taxon>
        <taxon>Teleostei</taxon>
        <taxon>Neoteleostei</taxon>
        <taxon>Acanthomorphata</taxon>
        <taxon>Eupercaria</taxon>
        <taxon>Perciformes</taxon>
        <taxon>Cottioidei</taxon>
        <taxon>Cottales</taxon>
        <taxon>Liparidae</taxon>
        <taxon>Liparis</taxon>
    </lineage>
</organism>
<sequence length="181" mass="20201">MDEFLQLILVVPSRGPAQVVFDGILASRRAFGFLLGVSEAVCRAFLFKRAEGLVSAVKARLRAALVAPARRVGDGRYASARNGRFLLRGLPVDRVQPLPQLVPLLNFFGRLSVRQKKLFLWSVAWERFLRAQLSRHGRAGVEGSKLFVVGLHQEDGLLNQISTSTARDDTPYNWNMRATKV</sequence>
<protein>
    <submittedName>
        <fullName evidence="1">Uncharacterized protein</fullName>
    </submittedName>
</protein>
<dbReference type="AlphaFoldDB" id="A0A4Z2GR75"/>
<reference evidence="1 2" key="1">
    <citation type="submission" date="2019-03" db="EMBL/GenBank/DDBJ databases">
        <title>First draft genome of Liparis tanakae, snailfish: a comprehensive survey of snailfish specific genes.</title>
        <authorList>
            <person name="Kim W."/>
            <person name="Song I."/>
            <person name="Jeong J.-H."/>
            <person name="Kim D."/>
            <person name="Kim S."/>
            <person name="Ryu S."/>
            <person name="Song J.Y."/>
            <person name="Lee S.K."/>
        </authorList>
    </citation>
    <scope>NUCLEOTIDE SEQUENCE [LARGE SCALE GENOMIC DNA]</scope>
    <source>
        <tissue evidence="1">Muscle</tissue>
    </source>
</reference>
<accession>A0A4Z2GR75</accession>
<gene>
    <name evidence="1" type="ORF">EYF80_033643</name>
</gene>
<proteinExistence type="predicted"/>
<evidence type="ECO:0000313" key="1">
    <source>
        <dbReference type="EMBL" id="TNN56178.1"/>
    </source>
</evidence>
<evidence type="ECO:0000313" key="2">
    <source>
        <dbReference type="Proteomes" id="UP000314294"/>
    </source>
</evidence>
<name>A0A4Z2GR75_9TELE</name>
<dbReference type="EMBL" id="SRLO01000435">
    <property type="protein sequence ID" value="TNN56178.1"/>
    <property type="molecule type" value="Genomic_DNA"/>
</dbReference>
<keyword evidence="2" id="KW-1185">Reference proteome</keyword>
<dbReference type="Proteomes" id="UP000314294">
    <property type="component" value="Unassembled WGS sequence"/>
</dbReference>